<protein>
    <submittedName>
        <fullName evidence="2">Molecular chaperone Hsp90</fullName>
    </submittedName>
</protein>
<organism evidence="2 3">
    <name type="scientific">Pseudonocardia xishanensis</name>
    <dbReference type="NCBI Taxonomy" id="630995"/>
    <lineage>
        <taxon>Bacteria</taxon>
        <taxon>Bacillati</taxon>
        <taxon>Actinomycetota</taxon>
        <taxon>Actinomycetes</taxon>
        <taxon>Pseudonocardiales</taxon>
        <taxon>Pseudonocardiaceae</taxon>
        <taxon>Pseudonocardia</taxon>
    </lineage>
</organism>
<gene>
    <name evidence="2" type="ORF">GCM10023175_14720</name>
</gene>
<comment type="caution">
    <text evidence="2">The sequence shown here is derived from an EMBL/GenBank/DDBJ whole genome shotgun (WGS) entry which is preliminary data.</text>
</comment>
<evidence type="ECO:0000256" key="1">
    <source>
        <dbReference type="SAM" id="MobiDB-lite"/>
    </source>
</evidence>
<dbReference type="Proteomes" id="UP001501598">
    <property type="component" value="Unassembled WGS sequence"/>
</dbReference>
<reference evidence="3" key="1">
    <citation type="journal article" date="2019" name="Int. J. Syst. Evol. Microbiol.">
        <title>The Global Catalogue of Microorganisms (GCM) 10K type strain sequencing project: providing services to taxonomists for standard genome sequencing and annotation.</title>
        <authorList>
            <consortium name="The Broad Institute Genomics Platform"/>
            <consortium name="The Broad Institute Genome Sequencing Center for Infectious Disease"/>
            <person name="Wu L."/>
            <person name="Ma J."/>
        </authorList>
    </citation>
    <scope>NUCLEOTIDE SEQUENCE [LARGE SCALE GENOMIC DNA]</scope>
    <source>
        <strain evidence="3">JCM 17906</strain>
    </source>
</reference>
<keyword evidence="3" id="KW-1185">Reference proteome</keyword>
<accession>A0ABP8RK86</accession>
<feature type="compositionally biased region" description="Polar residues" evidence="1">
    <location>
        <begin position="163"/>
        <end position="179"/>
    </location>
</feature>
<feature type="region of interest" description="Disordered" evidence="1">
    <location>
        <begin position="163"/>
        <end position="187"/>
    </location>
</feature>
<dbReference type="EMBL" id="BAABGT010000023">
    <property type="protein sequence ID" value="GAA4541159.1"/>
    <property type="molecule type" value="Genomic_DNA"/>
</dbReference>
<evidence type="ECO:0000313" key="3">
    <source>
        <dbReference type="Proteomes" id="UP001501598"/>
    </source>
</evidence>
<proteinExistence type="predicted"/>
<name>A0ABP8RK86_9PSEU</name>
<sequence length="923" mass="94648">MGSAHDGAELWAANTGAPLDAAGVEALASLRASAKRDDPGSAGRFGVGFAAVLPLTSAPRLVTGPGVGVRFSAADTVAAVGSLPGPAAELARRDGHVPVLRLVWPVDPDEPGPPAGFATEVRLPLRAGLSADALLAEARAAAPDLLLALPDLESVTVGDVEVTRSSQDAASGGTASEDTASGDIASGDTAGVSRVVVGERAYLVVRRSVVAEPGAAVEERARRRRSLCWALPLDAAGAPAPFRPDSGEVLHAPTPGAERLGLPARLIADLPLDPDRRRVRPGPATDAVLAAAAEAYVDLVRAVPPEHRLALVPPLDLPLSELDGRVRAATLEALAVHAWLPAAGGRELAPRRAEWLDLPGAEGLAGVLAAADAGFEGLAEVDPAFAPQLAALGARRVPAAELTDRLHAVEQGPSWWRGVYAALEPAVETVPGLAQDLRALPVPLLDGRLVSGPPTVLTTAGELTGAERAVAALALPGLHVVDPAAVHPLLARLGACEVDGAALLNHPALREAVERSVDDAEAGLDPEPLAAAVLGLLRDPVPGLGGLALPDAEGVPSRADELLLPDAAVRALVDPDAPIGVLAPEWAARFPREALVAAGVLDGFAVVVDEEPAGPDHDLHDEDLWWDEREPTRVVAVRDLDLVADAAWPAALALLACAPGTRAALLEPGGYTGWWLARHALLGGREPGYWRLPSADGLAGLYDPVPAVPTGAVTPNRGGIVDEAVLTAVGVRSALGVADTEDAADLLDRLADPGRTVGAGLGARAHAVLAAAVADGLVDVAALELPDHVRSLAGTVVPVDDAVVLDAPWTAAVLPAAELVVGGEPAALAEILDLPLASEVVRGEVVGDGEPVAWSDLPDVVVACRTADLAVPPGELRLHDRLEIDLERPEKGRFRVPTWVDARGTVHADDPLRALLALPGWRG</sequence>
<evidence type="ECO:0000313" key="2">
    <source>
        <dbReference type="EMBL" id="GAA4541159.1"/>
    </source>
</evidence>